<sequence>MNRYLTIFKSPSLVCSQSL</sequence>
<dbReference type="AlphaFoldDB" id="A0A0A8Z436"/>
<name>A0A0A8Z436_ARUDO</name>
<accession>A0A0A8Z436</accession>
<evidence type="ECO:0000313" key="1">
    <source>
        <dbReference type="EMBL" id="JAD34119.1"/>
    </source>
</evidence>
<reference evidence="1" key="2">
    <citation type="journal article" date="2015" name="Data Brief">
        <title>Shoot transcriptome of the giant reed, Arundo donax.</title>
        <authorList>
            <person name="Barrero R.A."/>
            <person name="Guerrero F.D."/>
            <person name="Moolhuijzen P."/>
            <person name="Goolsby J.A."/>
            <person name="Tidwell J."/>
            <person name="Bellgard S.E."/>
            <person name="Bellgard M.I."/>
        </authorList>
    </citation>
    <scope>NUCLEOTIDE SEQUENCE</scope>
    <source>
        <tissue evidence="1">Shoot tissue taken approximately 20 cm above the soil surface</tissue>
    </source>
</reference>
<reference evidence="1" key="1">
    <citation type="submission" date="2014-09" db="EMBL/GenBank/DDBJ databases">
        <authorList>
            <person name="Magalhaes I.L.F."/>
            <person name="Oliveira U."/>
            <person name="Santos F.R."/>
            <person name="Vidigal T.H.D.A."/>
            <person name="Brescovit A.D."/>
            <person name="Santos A.J."/>
        </authorList>
    </citation>
    <scope>NUCLEOTIDE SEQUENCE</scope>
    <source>
        <tissue evidence="1">Shoot tissue taken approximately 20 cm above the soil surface</tissue>
    </source>
</reference>
<protein>
    <submittedName>
        <fullName evidence="1">Uncharacterized protein</fullName>
    </submittedName>
</protein>
<organism evidence="1">
    <name type="scientific">Arundo donax</name>
    <name type="common">Giant reed</name>
    <name type="synonym">Donax arundinaceus</name>
    <dbReference type="NCBI Taxonomy" id="35708"/>
    <lineage>
        <taxon>Eukaryota</taxon>
        <taxon>Viridiplantae</taxon>
        <taxon>Streptophyta</taxon>
        <taxon>Embryophyta</taxon>
        <taxon>Tracheophyta</taxon>
        <taxon>Spermatophyta</taxon>
        <taxon>Magnoliopsida</taxon>
        <taxon>Liliopsida</taxon>
        <taxon>Poales</taxon>
        <taxon>Poaceae</taxon>
        <taxon>PACMAD clade</taxon>
        <taxon>Arundinoideae</taxon>
        <taxon>Arundineae</taxon>
        <taxon>Arundo</taxon>
    </lineage>
</organism>
<proteinExistence type="predicted"/>
<dbReference type="EMBL" id="GBRH01263776">
    <property type="protein sequence ID" value="JAD34119.1"/>
    <property type="molecule type" value="Transcribed_RNA"/>
</dbReference>